<dbReference type="Pfam" id="PF03140">
    <property type="entry name" value="DUF247"/>
    <property type="match status" value="1"/>
</dbReference>
<dbReference type="Proteomes" id="UP000694240">
    <property type="component" value="Chromosome 10"/>
</dbReference>
<dbReference type="AlphaFoldDB" id="A0A8T1ZQ42"/>
<evidence type="ECO:0000313" key="1">
    <source>
        <dbReference type="EMBL" id="KAG7560743.1"/>
    </source>
</evidence>
<dbReference type="PANTHER" id="PTHR31170:SF9">
    <property type="entry name" value="PROTEIN, PUTATIVE (DUF247)-RELATED"/>
    <property type="match status" value="1"/>
</dbReference>
<proteinExistence type="predicted"/>
<organism evidence="1 2">
    <name type="scientific">Arabidopsis thaliana x Arabidopsis arenosa</name>
    <dbReference type="NCBI Taxonomy" id="1240361"/>
    <lineage>
        <taxon>Eukaryota</taxon>
        <taxon>Viridiplantae</taxon>
        <taxon>Streptophyta</taxon>
        <taxon>Embryophyta</taxon>
        <taxon>Tracheophyta</taxon>
        <taxon>Spermatophyta</taxon>
        <taxon>Magnoliopsida</taxon>
        <taxon>eudicotyledons</taxon>
        <taxon>Gunneridae</taxon>
        <taxon>Pentapetalae</taxon>
        <taxon>rosids</taxon>
        <taxon>malvids</taxon>
        <taxon>Brassicales</taxon>
        <taxon>Brassicaceae</taxon>
        <taxon>Camelineae</taxon>
        <taxon>Arabidopsis</taxon>
    </lineage>
</organism>
<dbReference type="PANTHER" id="PTHR31170">
    <property type="entry name" value="BNAC04G53230D PROTEIN"/>
    <property type="match status" value="1"/>
</dbReference>
<keyword evidence="2" id="KW-1185">Reference proteome</keyword>
<dbReference type="EMBL" id="JAEFBK010000010">
    <property type="protein sequence ID" value="KAG7560743.1"/>
    <property type="molecule type" value="Genomic_DNA"/>
</dbReference>
<gene>
    <name evidence="1" type="ORF">ISN45_Aa05g022400</name>
</gene>
<accession>A0A8T1ZQ42</accession>
<name>A0A8T1ZQ42_9BRAS</name>
<evidence type="ECO:0000313" key="2">
    <source>
        <dbReference type="Proteomes" id="UP000694240"/>
    </source>
</evidence>
<sequence>MWRLPTNQLCCIYRVPTSLREINNEAYTPRLVLIGPLHHALKAESRRSLRNTPDAKSIDYLNTEEIKKLYLSEFSGMLPRLGKTIDQFIKTIQQQEQAIRDSYSESTSWINSREFCDMILSDAVFILMFSWKCSLDLTARKGKTVAKRSGDPLLDVPCLEYNIKRDLLLLENQLPFYILHMLFHAIVPALFPDYTFHELVMRLFFSHQKRVLHAETFLHFTDLMRGVHVFSLPERDLTKQQAIKSMPCADQLYSMGVKFQAVKEDFSINVRIENGCLKIPTLCVDDHFEATLRNLAALEQCYYPHAPHVCNYLAFIDFLIDTDKDTELLAKKGIITGRVGKPSLVAEMVTKLGRGIYVDTPSCYSGIANRLNAYYNNRTNKSCSLIRTVCSIIQVKPK</sequence>
<comment type="caution">
    <text evidence="1">The sequence shown here is derived from an EMBL/GenBank/DDBJ whole genome shotgun (WGS) entry which is preliminary data.</text>
</comment>
<reference evidence="1 2" key="1">
    <citation type="submission" date="2020-12" db="EMBL/GenBank/DDBJ databases">
        <title>Concerted genomic and epigenomic changes stabilize Arabidopsis allopolyploids.</title>
        <authorList>
            <person name="Chen Z."/>
        </authorList>
    </citation>
    <scope>NUCLEOTIDE SEQUENCE [LARGE SCALE GENOMIC DNA]</scope>
    <source>
        <strain evidence="1">Allo738</strain>
        <tissue evidence="1">Leaf</tissue>
    </source>
</reference>
<dbReference type="InterPro" id="IPR004158">
    <property type="entry name" value="DUF247_pln"/>
</dbReference>
<protein>
    <submittedName>
        <fullName evidence="1">Uncharacterized protein</fullName>
    </submittedName>
</protein>